<name>A0A3M7TEH5_9FLAO</name>
<dbReference type="Pfam" id="PF14063">
    <property type="entry name" value="DUF4254"/>
    <property type="match status" value="1"/>
</dbReference>
<reference evidence="3 4" key="1">
    <citation type="submission" date="2018-08" db="EMBL/GenBank/DDBJ databases">
        <title>Chryseobacterium nematophagum: a novel matrix digesting pathogen of nematodes.</title>
        <authorList>
            <person name="Page A."/>
            <person name="Roberts M."/>
            <person name="Felix M.-A."/>
            <person name="Weir W."/>
        </authorList>
    </citation>
    <scope>NUCLEOTIDE SEQUENCE [LARGE SCALE GENOMIC DNA]</scope>
    <source>
        <strain evidence="2 4">JUb129</strain>
        <strain evidence="1 3">JUb275</strain>
    </source>
</reference>
<dbReference type="Proteomes" id="UP000267524">
    <property type="component" value="Unassembled WGS sequence"/>
</dbReference>
<evidence type="ECO:0000313" key="4">
    <source>
        <dbReference type="Proteomes" id="UP000278775"/>
    </source>
</evidence>
<evidence type="ECO:0000313" key="2">
    <source>
        <dbReference type="EMBL" id="RNA60600.1"/>
    </source>
</evidence>
<dbReference type="RefSeq" id="WP_122546042.1">
    <property type="nucleotide sequence ID" value="NZ_QWIU01000002.1"/>
</dbReference>
<dbReference type="EMBL" id="QWIU01000002">
    <property type="protein sequence ID" value="RNA60600.1"/>
    <property type="molecule type" value="Genomic_DNA"/>
</dbReference>
<gene>
    <name evidence="2" type="ORF">D1631_00950</name>
    <name evidence="1" type="ORF">D1632_04420</name>
</gene>
<keyword evidence="3" id="KW-1185">Reference proteome</keyword>
<dbReference type="Proteomes" id="UP000278775">
    <property type="component" value="Unassembled WGS sequence"/>
</dbReference>
<evidence type="ECO:0000313" key="3">
    <source>
        <dbReference type="Proteomes" id="UP000267524"/>
    </source>
</evidence>
<comment type="caution">
    <text evidence="2">The sequence shown here is derived from an EMBL/GenBank/DDBJ whole genome shotgun (WGS) entry which is preliminary data.</text>
</comment>
<dbReference type="AlphaFoldDB" id="A0A3M7TEH5"/>
<sequence length="204" mass="24223">MNFTETAWKIFNQSIEDYHMLDNVDTLINNPFEKESLERILYAKNWIDTVQWHLEDIIRDENINPTEALQLKRRIDSSNQQRTDLVEFIDSWFFKKFENITPKPDAKINTETPAWAVDRLSILALKVYHMSLEANRESASEEHRANCKAKLDVLLMQKEDLFTSINQLLTDIENGAVKMKMYKQMKMYNDESLNPILYQKEQQK</sequence>
<dbReference type="InterPro" id="IPR025350">
    <property type="entry name" value="DUF4254"/>
</dbReference>
<organism evidence="2 4">
    <name type="scientific">Chryseobacterium nematophagum</name>
    <dbReference type="NCBI Taxonomy" id="2305228"/>
    <lineage>
        <taxon>Bacteria</taxon>
        <taxon>Pseudomonadati</taxon>
        <taxon>Bacteroidota</taxon>
        <taxon>Flavobacteriia</taxon>
        <taxon>Flavobacteriales</taxon>
        <taxon>Weeksellaceae</taxon>
        <taxon>Chryseobacterium group</taxon>
        <taxon>Chryseobacterium</taxon>
    </lineage>
</organism>
<dbReference type="EMBL" id="QWIV01000006">
    <property type="protein sequence ID" value="RMZ60440.1"/>
    <property type="molecule type" value="Genomic_DNA"/>
</dbReference>
<proteinExistence type="predicted"/>
<evidence type="ECO:0000313" key="1">
    <source>
        <dbReference type="EMBL" id="RMZ60440.1"/>
    </source>
</evidence>
<dbReference type="OrthoDB" id="9805817at2"/>
<accession>A0A3M7TEH5</accession>
<protein>
    <submittedName>
        <fullName evidence="2">DUF4254 domain-containing protein</fullName>
    </submittedName>
</protein>